<dbReference type="Proteomes" id="UP000321533">
    <property type="component" value="Chromosome"/>
</dbReference>
<name>A0A5B8V3B8_9BACT</name>
<evidence type="ECO:0000313" key="2">
    <source>
        <dbReference type="EMBL" id="QEC65920.1"/>
    </source>
</evidence>
<feature type="chain" id="PRO_5023087640" description="Tetratricopeptide repeat protein" evidence="1">
    <location>
        <begin position="24"/>
        <end position="432"/>
    </location>
</feature>
<organism evidence="2 3">
    <name type="scientific">Panacibacter ginsenosidivorans</name>
    <dbReference type="NCBI Taxonomy" id="1813871"/>
    <lineage>
        <taxon>Bacteria</taxon>
        <taxon>Pseudomonadati</taxon>
        <taxon>Bacteroidota</taxon>
        <taxon>Chitinophagia</taxon>
        <taxon>Chitinophagales</taxon>
        <taxon>Chitinophagaceae</taxon>
        <taxon>Panacibacter</taxon>
    </lineage>
</organism>
<keyword evidence="3" id="KW-1185">Reference proteome</keyword>
<dbReference type="OrthoDB" id="629230at2"/>
<dbReference type="AlphaFoldDB" id="A0A5B8V3B8"/>
<keyword evidence="1" id="KW-0732">Signal</keyword>
<reference evidence="2 3" key="1">
    <citation type="journal article" date="2016" name="Int. J. Syst. Evol. Microbiol.">
        <title>Panacibacter ginsenosidivorans gen. nov., sp. nov., with ginsenoside converting activity isolated from soil of a ginseng field.</title>
        <authorList>
            <person name="Siddiqi M.Z."/>
            <person name="Muhammad Shafi S."/>
            <person name="Choi K.D."/>
            <person name="Im W.T."/>
        </authorList>
    </citation>
    <scope>NUCLEOTIDE SEQUENCE [LARGE SCALE GENOMIC DNA]</scope>
    <source>
        <strain evidence="2 3">Gsoil1550</strain>
    </source>
</reference>
<dbReference type="KEGG" id="pgin:FRZ67_00860"/>
<dbReference type="RefSeq" id="WP_147187720.1">
    <property type="nucleotide sequence ID" value="NZ_CP042435.1"/>
</dbReference>
<sequence>MKKVFLSLVLAFFSLWVAAQYNAVTLYYSTGKIEDAKKEVDKLMADPKTKDKAETYIWKINVYSELYADSSLTTKYPSARVDAFEALNTYVTKEPDLKLLKEQGGRAMNILYGNSFNSGRSAFTAKDWNKAYDNFAFCQQVSEFIGAHGLNTNGKYTIDTTVVLYTAYSAQNAGKSAEAATRYKALADWKINDKEYEDIYKFILDYDTKQKDNASFQKYLAIAKEVFPGDASLWNQFEMNYMTNNTGLDEIISKYKTEDATGKLTEDGYITYAESFAMPDKAQADKLDSAQQVQLKLTAADAFAKAYNLNNKAGLYAFNTGVLYYNIFSALDDRFYAYTGESPAFKAKRAEIVKEQQDYAAKSIEWLEKGYTALKAKDPREKSENNSLNRCVTFLANLYMWKRDKSRGVNPKDYDAFDTKYQFYDGEVDKYK</sequence>
<evidence type="ECO:0000313" key="3">
    <source>
        <dbReference type="Proteomes" id="UP000321533"/>
    </source>
</evidence>
<feature type="signal peptide" evidence="1">
    <location>
        <begin position="1"/>
        <end position="23"/>
    </location>
</feature>
<gene>
    <name evidence="2" type="ORF">FRZ67_00860</name>
</gene>
<dbReference type="EMBL" id="CP042435">
    <property type="protein sequence ID" value="QEC65920.1"/>
    <property type="molecule type" value="Genomic_DNA"/>
</dbReference>
<evidence type="ECO:0000256" key="1">
    <source>
        <dbReference type="SAM" id="SignalP"/>
    </source>
</evidence>
<protein>
    <recommendedName>
        <fullName evidence="4">Tetratricopeptide repeat protein</fullName>
    </recommendedName>
</protein>
<proteinExistence type="predicted"/>
<evidence type="ECO:0008006" key="4">
    <source>
        <dbReference type="Google" id="ProtNLM"/>
    </source>
</evidence>
<accession>A0A5B8V3B8</accession>